<feature type="domain" description="NAD(P)-binding" evidence="1">
    <location>
        <begin position="5"/>
        <end position="92"/>
    </location>
</feature>
<dbReference type="InterPro" id="IPR036291">
    <property type="entry name" value="NAD(P)-bd_dom_sf"/>
</dbReference>
<dbReference type="EMBL" id="SJOI01000001">
    <property type="protein sequence ID" value="TCL05092.1"/>
    <property type="molecule type" value="Genomic_DNA"/>
</dbReference>
<keyword evidence="3" id="KW-1185">Reference proteome</keyword>
<protein>
    <submittedName>
        <fullName evidence="2">GDP-mannose 4,6 dehydratase</fullName>
    </submittedName>
</protein>
<dbReference type="Gene3D" id="3.90.25.10">
    <property type="entry name" value="UDP-galactose 4-epimerase, domain 1"/>
    <property type="match status" value="1"/>
</dbReference>
<dbReference type="SUPFAM" id="SSF51735">
    <property type="entry name" value="NAD(P)-binding Rossmann-fold domains"/>
    <property type="match status" value="2"/>
</dbReference>
<dbReference type="InterPro" id="IPR016040">
    <property type="entry name" value="NAD(P)-bd_dom"/>
</dbReference>
<accession>A0A4R1NCH1</accession>
<dbReference type="OrthoDB" id="9801785at2"/>
<comment type="caution">
    <text evidence="2">The sequence shown here is derived from an EMBL/GenBank/DDBJ whole genome shotgun (WGS) entry which is preliminary data.</text>
</comment>
<name>A0A4R1NCH1_9GAMM</name>
<dbReference type="RefSeq" id="WP_132923824.1">
    <property type="nucleotide sequence ID" value="NZ_SJOI01000001.1"/>
</dbReference>
<sequence length="143" mass="16061">MKRILVTGGAGFIGSALVRHIITATPDSVLVADKLTYAGNLDSLEPVAGDERYHFQRLDICDGPALDRLLQTYRPDLIMHLAAESHVDRSIDAGKIERELGWLPRETFDSGLRKTVQWYLSNPAWWRRVQDGTYAGERLGLAR</sequence>
<dbReference type="Proteomes" id="UP000294555">
    <property type="component" value="Unassembled WGS sequence"/>
</dbReference>
<dbReference type="PANTHER" id="PTHR43000">
    <property type="entry name" value="DTDP-D-GLUCOSE 4,6-DEHYDRATASE-RELATED"/>
    <property type="match status" value="1"/>
</dbReference>
<dbReference type="AlphaFoldDB" id="A0A4R1NCH1"/>
<dbReference type="Pfam" id="PF16363">
    <property type="entry name" value="GDP_Man_Dehyd"/>
    <property type="match status" value="1"/>
</dbReference>
<gene>
    <name evidence="2" type="ORF">EZJ58_3253</name>
</gene>
<dbReference type="Gene3D" id="3.40.50.720">
    <property type="entry name" value="NAD(P)-binding Rossmann-like Domain"/>
    <property type="match status" value="2"/>
</dbReference>
<evidence type="ECO:0000313" key="2">
    <source>
        <dbReference type="EMBL" id="TCL05092.1"/>
    </source>
</evidence>
<proteinExistence type="predicted"/>
<reference evidence="2 3" key="1">
    <citation type="submission" date="2019-02" db="EMBL/GenBank/DDBJ databases">
        <title>Investigation of anaerobic lignin degradation for improved lignocellulosic biofuels.</title>
        <authorList>
            <person name="Deangelis K."/>
        </authorList>
    </citation>
    <scope>NUCLEOTIDE SEQUENCE [LARGE SCALE GENOMIC DNA]</scope>
    <source>
        <strain evidence="2 3">159R</strain>
    </source>
</reference>
<organism evidence="2 3">
    <name type="scientific">Sodalis ligni</name>
    <dbReference type="NCBI Taxonomy" id="2697027"/>
    <lineage>
        <taxon>Bacteria</taxon>
        <taxon>Pseudomonadati</taxon>
        <taxon>Pseudomonadota</taxon>
        <taxon>Gammaproteobacteria</taxon>
        <taxon>Enterobacterales</taxon>
        <taxon>Bruguierivoracaceae</taxon>
        <taxon>Sodalis</taxon>
    </lineage>
</organism>
<evidence type="ECO:0000259" key="1">
    <source>
        <dbReference type="Pfam" id="PF16363"/>
    </source>
</evidence>
<evidence type="ECO:0000313" key="3">
    <source>
        <dbReference type="Proteomes" id="UP000294555"/>
    </source>
</evidence>